<comment type="caution">
    <text evidence="3">The sequence shown here is derived from an EMBL/GenBank/DDBJ whole genome shotgun (WGS) entry which is preliminary data.</text>
</comment>
<feature type="domain" description="Smf/DprA SLOG" evidence="2">
    <location>
        <begin position="77"/>
        <end position="286"/>
    </location>
</feature>
<evidence type="ECO:0000313" key="3">
    <source>
        <dbReference type="EMBL" id="CAK8053831.1"/>
    </source>
</evidence>
<comment type="similarity">
    <text evidence="1">Belongs to the DprA/Smf family.</text>
</comment>
<gene>
    <name evidence="3" type="ORF">R54876_GBNLAHCA_00390</name>
</gene>
<proteinExistence type="inferred from homology"/>
<dbReference type="RefSeq" id="WP_349641380.1">
    <property type="nucleotide sequence ID" value="NZ_CAWVOH010000001.1"/>
</dbReference>
<accession>A0ABP0EP01</accession>
<dbReference type="Pfam" id="PF02481">
    <property type="entry name" value="DNA_processg_A"/>
    <property type="match status" value="1"/>
</dbReference>
<dbReference type="Proteomes" id="UP001314241">
    <property type="component" value="Unassembled WGS sequence"/>
</dbReference>
<organism evidence="3 4">
    <name type="scientific">Eupransor demetentiae</name>
    <dbReference type="NCBI Taxonomy" id="3109584"/>
    <lineage>
        <taxon>Bacteria</taxon>
        <taxon>Bacillati</taxon>
        <taxon>Bacillota</taxon>
        <taxon>Bacilli</taxon>
        <taxon>Lactobacillales</taxon>
        <taxon>Lactobacillaceae</taxon>
        <taxon>Eupransor</taxon>
    </lineage>
</organism>
<reference evidence="3 4" key="1">
    <citation type="submission" date="2024-01" db="EMBL/GenBank/DDBJ databases">
        <authorList>
            <person name="Botero Cardona J."/>
        </authorList>
    </citation>
    <scope>NUCLEOTIDE SEQUENCE [LARGE SCALE GENOMIC DNA]</scope>
    <source>
        <strain evidence="3 4">LMG 33000</strain>
    </source>
</reference>
<evidence type="ECO:0000313" key="4">
    <source>
        <dbReference type="Proteomes" id="UP001314241"/>
    </source>
</evidence>
<evidence type="ECO:0000259" key="2">
    <source>
        <dbReference type="Pfam" id="PF02481"/>
    </source>
</evidence>
<dbReference type="NCBIfam" id="TIGR00732">
    <property type="entry name" value="dprA"/>
    <property type="match status" value="1"/>
</dbReference>
<keyword evidence="4" id="KW-1185">Reference proteome</keyword>
<dbReference type="Gene3D" id="3.40.50.450">
    <property type="match status" value="1"/>
</dbReference>
<protein>
    <submittedName>
        <fullName evidence="3">Predicted Rossmann fold nucleotide-binding protein DprA/Smf involved in DNA uptake (Smf)</fullName>
    </submittedName>
</protein>
<dbReference type="PANTHER" id="PTHR43022:SF1">
    <property type="entry name" value="PROTEIN SMF"/>
    <property type="match status" value="1"/>
</dbReference>
<dbReference type="InterPro" id="IPR003488">
    <property type="entry name" value="DprA"/>
</dbReference>
<sequence length="296" mass="32425">MNLRTFLLAIAHTAGIGKVRANRVLEAVSHRYAPDIYPWSWDTLTHVLELEPRARDYQQLESAYQEGLLLAQHFKGKFLTYFDEQYPAALKEIYQPPLVLFYEGRLDALRLPPIAIVGTRTATPYALSVLRDFLPALVKEGIGIVSGLARGVDVMAHQLTFGQGGVPIAVVGTGLDVAYLGHHHQLQKQIGQQGLLLSEYPPKTGPRRHHFPDRNRIIAGLSLGTLVVEAKEHSGSLITANLALQANRQVLAVPGSIFSTESTGTNQLIQAGALPVFHASDIIEAIKAQIIVKEVI</sequence>
<evidence type="ECO:0000256" key="1">
    <source>
        <dbReference type="ARBA" id="ARBA00006525"/>
    </source>
</evidence>
<dbReference type="EMBL" id="CAWVOH010000001">
    <property type="protein sequence ID" value="CAK8053831.1"/>
    <property type="molecule type" value="Genomic_DNA"/>
</dbReference>
<dbReference type="InterPro" id="IPR057666">
    <property type="entry name" value="DrpA_SLOG"/>
</dbReference>
<name>A0ABP0EP01_9LACO</name>
<dbReference type="PANTHER" id="PTHR43022">
    <property type="entry name" value="PROTEIN SMF"/>
    <property type="match status" value="1"/>
</dbReference>
<dbReference type="SUPFAM" id="SSF102405">
    <property type="entry name" value="MCP/YpsA-like"/>
    <property type="match status" value="1"/>
</dbReference>